<name>K5VYK2_PHACS</name>
<dbReference type="InParanoid" id="K5VYK2"/>
<proteinExistence type="predicted"/>
<dbReference type="EMBL" id="JH930476">
    <property type="protein sequence ID" value="EKM51689.1"/>
    <property type="molecule type" value="Genomic_DNA"/>
</dbReference>
<gene>
    <name evidence="1" type="ORF">PHACADRAFT_261982</name>
</gene>
<dbReference type="GeneID" id="18918148"/>
<reference evidence="1 2" key="1">
    <citation type="journal article" date="2012" name="BMC Genomics">
        <title>Comparative genomics of the white-rot fungi, Phanerochaete carnosa and P. chrysosporium, to elucidate the genetic basis of the distinct wood types they colonize.</title>
        <authorList>
            <person name="Suzuki H."/>
            <person name="MacDonald J."/>
            <person name="Syed K."/>
            <person name="Salamov A."/>
            <person name="Hori C."/>
            <person name="Aerts A."/>
            <person name="Henrissat B."/>
            <person name="Wiebenga A."/>
            <person name="vanKuyk P.A."/>
            <person name="Barry K."/>
            <person name="Lindquist E."/>
            <person name="LaButti K."/>
            <person name="Lapidus A."/>
            <person name="Lucas S."/>
            <person name="Coutinho P."/>
            <person name="Gong Y."/>
            <person name="Samejima M."/>
            <person name="Mahadevan R."/>
            <person name="Abou-Zaid M."/>
            <person name="de Vries R.P."/>
            <person name="Igarashi K."/>
            <person name="Yadav J.S."/>
            <person name="Grigoriev I.V."/>
            <person name="Master E.R."/>
        </authorList>
    </citation>
    <scope>NUCLEOTIDE SEQUENCE [LARGE SCALE GENOMIC DNA]</scope>
    <source>
        <strain evidence="1 2">HHB-10118-sp</strain>
    </source>
</reference>
<keyword evidence="2" id="KW-1185">Reference proteome</keyword>
<dbReference type="AlphaFoldDB" id="K5VYK2"/>
<organism evidence="1 2">
    <name type="scientific">Phanerochaete carnosa (strain HHB-10118-sp)</name>
    <name type="common">White-rot fungus</name>
    <name type="synonym">Peniophora carnosa</name>
    <dbReference type="NCBI Taxonomy" id="650164"/>
    <lineage>
        <taxon>Eukaryota</taxon>
        <taxon>Fungi</taxon>
        <taxon>Dikarya</taxon>
        <taxon>Basidiomycota</taxon>
        <taxon>Agaricomycotina</taxon>
        <taxon>Agaricomycetes</taxon>
        <taxon>Polyporales</taxon>
        <taxon>Phanerochaetaceae</taxon>
        <taxon>Phanerochaete</taxon>
    </lineage>
</organism>
<accession>K5VYK2</accession>
<protein>
    <submittedName>
        <fullName evidence="1">Uncharacterized protein</fullName>
    </submittedName>
</protein>
<sequence length="236" mass="26688">MTFGLPPYEREQFFPNAYVRPEEADIISRSPDFVDRGSVHLLMQRLAQNSKVAHDVRSKINANRAALFFPACVQRKPPPSTQPDPVVEYGWDRTRDKDLVQNMQDQCARLFLECDRLAFMAATPEMAQYCRDQPADWYQRLTSHLTSPTYKIDLKAKMKAGIEPVRDLLSNLFTKLVILHEAAGGDAAGPKPQDVMGELCTRVGIPALSELDLNDEAKEEIRNVSIFQRTSFLTCG</sequence>
<dbReference type="OrthoDB" id="3251431at2759"/>
<dbReference type="RefSeq" id="XP_007399496.1">
    <property type="nucleotide sequence ID" value="XM_007399434.1"/>
</dbReference>
<dbReference type="HOGENOM" id="CLU_1175788_0_0_1"/>
<dbReference type="KEGG" id="pco:PHACADRAFT_261982"/>
<evidence type="ECO:0000313" key="1">
    <source>
        <dbReference type="EMBL" id="EKM51689.1"/>
    </source>
</evidence>
<dbReference type="Proteomes" id="UP000008370">
    <property type="component" value="Unassembled WGS sequence"/>
</dbReference>
<evidence type="ECO:0000313" key="2">
    <source>
        <dbReference type="Proteomes" id="UP000008370"/>
    </source>
</evidence>